<feature type="domain" description="Ketosynthase family 3 (KS3)" evidence="2">
    <location>
        <begin position="1"/>
        <end position="312"/>
    </location>
</feature>
<accession>A0AA39V5Q7</accession>
<dbReference type="SMART" id="SM00825">
    <property type="entry name" value="PKS_KS"/>
    <property type="match status" value="1"/>
</dbReference>
<name>A0AA39V5Q7_9LECA</name>
<keyword evidence="4" id="KW-1185">Reference proteome</keyword>
<comment type="caution">
    <text evidence="3">The sequence shown here is derived from an EMBL/GenBank/DDBJ whole genome shotgun (WGS) entry which is preliminary data.</text>
</comment>
<dbReference type="GO" id="GO:0044550">
    <property type="term" value="P:secondary metabolite biosynthetic process"/>
    <property type="evidence" value="ECO:0007669"/>
    <property type="project" value="TreeGrafter"/>
</dbReference>
<dbReference type="CDD" id="cd00833">
    <property type="entry name" value="PKS"/>
    <property type="match status" value="1"/>
</dbReference>
<dbReference type="InterPro" id="IPR014030">
    <property type="entry name" value="Ketoacyl_synth_N"/>
</dbReference>
<proteinExistence type="inferred from homology"/>
<dbReference type="PROSITE" id="PS52004">
    <property type="entry name" value="KS3_2"/>
    <property type="match status" value="1"/>
</dbReference>
<evidence type="ECO:0000313" key="4">
    <source>
        <dbReference type="Proteomes" id="UP001166286"/>
    </source>
</evidence>
<dbReference type="EMBL" id="JAFEKC020000009">
    <property type="protein sequence ID" value="KAK0512849.1"/>
    <property type="molecule type" value="Genomic_DNA"/>
</dbReference>
<gene>
    <name evidence="3" type="ORF">JMJ35_004866</name>
</gene>
<dbReference type="Pfam" id="PF16197">
    <property type="entry name" value="KAsynt_C_assoc"/>
    <property type="match status" value="1"/>
</dbReference>
<organism evidence="3 4">
    <name type="scientific">Cladonia borealis</name>
    <dbReference type="NCBI Taxonomy" id="184061"/>
    <lineage>
        <taxon>Eukaryota</taxon>
        <taxon>Fungi</taxon>
        <taxon>Dikarya</taxon>
        <taxon>Ascomycota</taxon>
        <taxon>Pezizomycotina</taxon>
        <taxon>Lecanoromycetes</taxon>
        <taxon>OSLEUM clade</taxon>
        <taxon>Lecanoromycetidae</taxon>
        <taxon>Lecanorales</taxon>
        <taxon>Lecanorineae</taxon>
        <taxon>Cladoniaceae</taxon>
        <taxon>Cladonia</taxon>
    </lineage>
</organism>
<dbReference type="PANTHER" id="PTHR43775:SF18">
    <property type="entry name" value="ENZYME, PUTATIVE (JCVI)-RELATED"/>
    <property type="match status" value="1"/>
</dbReference>
<dbReference type="GO" id="GO:0004312">
    <property type="term" value="F:fatty acid synthase activity"/>
    <property type="evidence" value="ECO:0007669"/>
    <property type="project" value="TreeGrafter"/>
</dbReference>
<evidence type="ECO:0000259" key="2">
    <source>
        <dbReference type="PROSITE" id="PS52004"/>
    </source>
</evidence>
<dbReference type="GO" id="GO:0006633">
    <property type="term" value="P:fatty acid biosynthetic process"/>
    <property type="evidence" value="ECO:0007669"/>
    <property type="project" value="TreeGrafter"/>
</dbReference>
<evidence type="ECO:0000313" key="3">
    <source>
        <dbReference type="EMBL" id="KAK0512849.1"/>
    </source>
</evidence>
<comment type="similarity">
    <text evidence="1">Belongs to the thiolase-like superfamily. Beta-ketoacyl-ACP synthases family.</text>
</comment>
<keyword evidence="1" id="KW-0808">Transferase</keyword>
<dbReference type="SUPFAM" id="SSF53901">
    <property type="entry name" value="Thiolase-like"/>
    <property type="match status" value="2"/>
</dbReference>
<dbReference type="Gene3D" id="3.40.47.10">
    <property type="match status" value="1"/>
</dbReference>
<dbReference type="Proteomes" id="UP001166286">
    <property type="component" value="Unassembled WGS sequence"/>
</dbReference>
<evidence type="ECO:0000256" key="1">
    <source>
        <dbReference type="RuleBase" id="RU003694"/>
    </source>
</evidence>
<dbReference type="Pfam" id="PF02801">
    <property type="entry name" value="Ketoacyl-synt_C"/>
    <property type="match status" value="1"/>
</dbReference>
<dbReference type="InterPro" id="IPR016039">
    <property type="entry name" value="Thiolase-like"/>
</dbReference>
<dbReference type="InterPro" id="IPR032821">
    <property type="entry name" value="PKS_assoc"/>
</dbReference>
<dbReference type="InterPro" id="IPR020841">
    <property type="entry name" value="PKS_Beta-ketoAc_synthase_dom"/>
</dbReference>
<dbReference type="PANTHER" id="PTHR43775">
    <property type="entry name" value="FATTY ACID SYNTHASE"/>
    <property type="match status" value="1"/>
</dbReference>
<dbReference type="Pfam" id="PF00109">
    <property type="entry name" value="ketoacyl-synt"/>
    <property type="match status" value="1"/>
</dbReference>
<reference evidence="3" key="1">
    <citation type="submission" date="2023-03" db="EMBL/GenBank/DDBJ databases">
        <title>Complete genome of Cladonia borealis.</title>
        <authorList>
            <person name="Park H."/>
        </authorList>
    </citation>
    <scope>NUCLEOTIDE SEQUENCE</scope>
    <source>
        <strain evidence="3">ANT050790</strain>
    </source>
</reference>
<dbReference type="InterPro" id="IPR014031">
    <property type="entry name" value="Ketoacyl_synth_C"/>
</dbReference>
<dbReference type="InterPro" id="IPR050091">
    <property type="entry name" value="PKS_NRPS_Biosynth_Enz"/>
</dbReference>
<protein>
    <recommendedName>
        <fullName evidence="2">Ketosynthase family 3 (KS3) domain-containing protein</fullName>
    </recommendedName>
</protein>
<dbReference type="AlphaFoldDB" id="A0AA39V5Q7"/>
<sequence length="423" mass="45497">MITLVAFGGTCKKGDVRHTAQTTREALARRPGEGLGEVEEDEVEDFVGLCEDETNRLSYFLNIHGPSVTIDTACPGSLLCLDMACRTIQSGEADTAIIAASSLYLHPDHVIDRGSVGQTHSATALCHTFDEDADRYVESEAVSCVIIKRLKDAIKDRDPVRVIIRGTVTTSEGRTTGNASLTCFDDTAYLECHGTGTQAGDPTEVNGVGSVFGRSHSTDKPLVIGSIKSNIGHSEPAAGNSGLIKVIMATEQGVIPGTPTFIKPSPAIDFVSNKVKATRTAIPWPDQGFLIRRASINSFGYGGSNAHCIVEQADTVARSNFVSSYRSGEDETEAFCSQEEDTKRPCMCVVSANDATSLQSNIQALCKHLANPRVKVSLPDLAYTLSERRKMFGIARSLRHVLTTSTRRTLLWGPMIDSPPESS</sequence>